<feature type="transmembrane region" description="Helical" evidence="1">
    <location>
        <begin position="136"/>
        <end position="154"/>
    </location>
</feature>
<organism evidence="2 3">
    <name type="scientific">Aestuariispira insulae</name>
    <dbReference type="NCBI Taxonomy" id="1461337"/>
    <lineage>
        <taxon>Bacteria</taxon>
        <taxon>Pseudomonadati</taxon>
        <taxon>Pseudomonadota</taxon>
        <taxon>Alphaproteobacteria</taxon>
        <taxon>Rhodospirillales</taxon>
        <taxon>Kiloniellaceae</taxon>
        <taxon>Aestuariispira</taxon>
    </lineage>
</organism>
<dbReference type="OrthoDB" id="7330109at2"/>
<feature type="transmembrane region" description="Helical" evidence="1">
    <location>
        <begin position="166"/>
        <end position="195"/>
    </location>
</feature>
<feature type="transmembrane region" description="Helical" evidence="1">
    <location>
        <begin position="461"/>
        <end position="477"/>
    </location>
</feature>
<keyword evidence="1" id="KW-0472">Membrane</keyword>
<evidence type="ECO:0000256" key="1">
    <source>
        <dbReference type="SAM" id="Phobius"/>
    </source>
</evidence>
<feature type="transmembrane region" description="Helical" evidence="1">
    <location>
        <begin position="114"/>
        <end position="130"/>
    </location>
</feature>
<keyword evidence="3" id="KW-1185">Reference proteome</keyword>
<sequence>MLLMIQKKAINKKILTEVTVASAADKHRWVVCLLPVMMQLVIGSLVGLEPVTFPDSSSYIHFSDVRNVGYPYFIHGLFSLGGDLRTVVIAQHLLLVPATIYLTFSVLKLTDSNWMAASVALLVLLNPFTIQFHNQILTESLFFSLSVIFLAALCQVSHNGDLRHAVVMGGALALAIAIKPIAYAFLPIIPMMLWINWPLLKSRPVKFLLYALMPVVAGLIAENLAHHYRHGQEARISLAPIHLFAKGSLVASNGENPFEADDPAYQLWQVVERDFAPVRDLIRSSPTLPAESYLSAKYEVFAQYQFARQEIAQAADSAGISSSEMMKKVGVERLLQNPLGYVRLVALNFYSVWTFYVASHPWSYAEINHYQEALMPLPFAEGAGFPEVIRPVKTAYIILPAIWSVAAAALGVIVFGIISLLRGKEMTSRFRVMLTASLLMHGYCLLVALTGIGIARYALSLWPFMVMTSLLLVLQLHHKKR</sequence>
<gene>
    <name evidence="2" type="ORF">DFP90_106210</name>
</gene>
<feature type="transmembrane region" description="Helical" evidence="1">
    <location>
        <begin position="433"/>
        <end position="455"/>
    </location>
</feature>
<dbReference type="EMBL" id="QRDW01000006">
    <property type="protein sequence ID" value="RED49231.1"/>
    <property type="molecule type" value="Genomic_DNA"/>
</dbReference>
<dbReference type="Proteomes" id="UP000256845">
    <property type="component" value="Unassembled WGS sequence"/>
</dbReference>
<feature type="transmembrane region" description="Helical" evidence="1">
    <location>
        <begin position="341"/>
        <end position="358"/>
    </location>
</feature>
<accession>A0A3D9HIX5</accession>
<keyword evidence="1" id="KW-1133">Transmembrane helix</keyword>
<dbReference type="GO" id="GO:0016757">
    <property type="term" value="F:glycosyltransferase activity"/>
    <property type="evidence" value="ECO:0007669"/>
    <property type="project" value="UniProtKB-KW"/>
</dbReference>
<evidence type="ECO:0000313" key="2">
    <source>
        <dbReference type="EMBL" id="RED49231.1"/>
    </source>
</evidence>
<dbReference type="AlphaFoldDB" id="A0A3D9HIX5"/>
<reference evidence="2 3" key="1">
    <citation type="submission" date="2018-07" db="EMBL/GenBank/DDBJ databases">
        <title>Genomic Encyclopedia of Type Strains, Phase III (KMG-III): the genomes of soil and plant-associated and newly described type strains.</title>
        <authorList>
            <person name="Whitman W."/>
        </authorList>
    </citation>
    <scope>NUCLEOTIDE SEQUENCE [LARGE SCALE GENOMIC DNA]</scope>
    <source>
        <strain evidence="2 3">CECT 8488</strain>
    </source>
</reference>
<feature type="transmembrane region" description="Helical" evidence="1">
    <location>
        <begin position="87"/>
        <end position="107"/>
    </location>
</feature>
<proteinExistence type="predicted"/>
<keyword evidence="1" id="KW-0812">Transmembrane</keyword>
<name>A0A3D9HIX5_9PROT</name>
<evidence type="ECO:0000313" key="3">
    <source>
        <dbReference type="Proteomes" id="UP000256845"/>
    </source>
</evidence>
<keyword evidence="2" id="KW-0808">Transferase</keyword>
<protein>
    <submittedName>
        <fullName evidence="2">Dolichyl-phosphate-mannose-protein mannosyltransferase</fullName>
    </submittedName>
</protein>
<feature type="transmembrane region" description="Helical" evidence="1">
    <location>
        <begin position="207"/>
        <end position="225"/>
    </location>
</feature>
<feature type="transmembrane region" description="Helical" evidence="1">
    <location>
        <begin position="395"/>
        <end position="421"/>
    </location>
</feature>
<keyword evidence="2" id="KW-0328">Glycosyltransferase</keyword>
<comment type="caution">
    <text evidence="2">The sequence shown here is derived from an EMBL/GenBank/DDBJ whole genome shotgun (WGS) entry which is preliminary data.</text>
</comment>
<feature type="transmembrane region" description="Helical" evidence="1">
    <location>
        <begin position="29"/>
        <end position="48"/>
    </location>
</feature>